<dbReference type="KEGG" id="bpt:Bpet0474"/>
<dbReference type="AlphaFoldDB" id="A9I0Z0"/>
<evidence type="ECO:0000313" key="2">
    <source>
        <dbReference type="EMBL" id="CAP40806.1"/>
    </source>
</evidence>
<dbReference type="NCBIfam" id="NF003814">
    <property type="entry name" value="PRK05406.1-3"/>
    <property type="match status" value="1"/>
</dbReference>
<protein>
    <recommendedName>
        <fullName evidence="1">5-oxoprolinase subunit A</fullName>
        <shortName evidence="1">5-OPase subunit A</shortName>
        <ecNumber evidence="1">3.5.2.9</ecNumber>
    </recommendedName>
    <alternativeName>
        <fullName evidence="1">5-oxoprolinase (ATP-hydrolyzing) subunit A</fullName>
    </alternativeName>
</protein>
<evidence type="ECO:0000313" key="3">
    <source>
        <dbReference type="Proteomes" id="UP000001225"/>
    </source>
</evidence>
<dbReference type="InterPro" id="IPR005501">
    <property type="entry name" value="LamB/YcsF/PxpA-like"/>
</dbReference>
<dbReference type="GO" id="GO:0017168">
    <property type="term" value="F:5-oxoprolinase (ATP-hydrolyzing) activity"/>
    <property type="evidence" value="ECO:0007669"/>
    <property type="project" value="UniProtKB-UniRule"/>
</dbReference>
<comment type="catalytic activity">
    <reaction evidence="1">
        <text>5-oxo-L-proline + ATP + 2 H2O = L-glutamate + ADP + phosphate + H(+)</text>
        <dbReference type="Rhea" id="RHEA:10348"/>
        <dbReference type="ChEBI" id="CHEBI:15377"/>
        <dbReference type="ChEBI" id="CHEBI:15378"/>
        <dbReference type="ChEBI" id="CHEBI:29985"/>
        <dbReference type="ChEBI" id="CHEBI:30616"/>
        <dbReference type="ChEBI" id="CHEBI:43474"/>
        <dbReference type="ChEBI" id="CHEBI:58402"/>
        <dbReference type="ChEBI" id="CHEBI:456216"/>
        <dbReference type="EC" id="3.5.2.9"/>
    </reaction>
</comment>
<comment type="similarity">
    <text evidence="1">Belongs to the LamB/PxpA family.</text>
</comment>
<keyword evidence="1" id="KW-0067">ATP-binding</keyword>
<dbReference type="GO" id="GO:0005524">
    <property type="term" value="F:ATP binding"/>
    <property type="evidence" value="ECO:0007669"/>
    <property type="project" value="UniProtKB-UniRule"/>
</dbReference>
<keyword evidence="3" id="KW-1185">Reference proteome</keyword>
<organism evidence="2 3">
    <name type="scientific">Bordetella petrii (strain ATCC BAA-461 / DSM 12804 / CCUG 43448 / CIP 107267 / Se-1111R)</name>
    <dbReference type="NCBI Taxonomy" id="340100"/>
    <lineage>
        <taxon>Bacteria</taxon>
        <taxon>Pseudomonadati</taxon>
        <taxon>Pseudomonadota</taxon>
        <taxon>Betaproteobacteria</taxon>
        <taxon>Burkholderiales</taxon>
        <taxon>Alcaligenaceae</taxon>
        <taxon>Bordetella</taxon>
    </lineage>
</organism>
<comment type="function">
    <text evidence="1">Catalyzes the cleavage of 5-oxoproline to form L-glutamate coupled to the hydrolysis of ATP to ADP and inorganic phosphate.</text>
</comment>
<keyword evidence="1" id="KW-0378">Hydrolase</keyword>
<reference evidence="2 3" key="1">
    <citation type="journal article" date="2008" name="BMC Genomics">
        <title>The missing link: Bordetella petrii is endowed with both the metabolic versatility of environmental bacteria and virulence traits of pathogenic Bordetellae.</title>
        <authorList>
            <person name="Gross R."/>
            <person name="Guzman C.A."/>
            <person name="Sebaihia M."/>
            <person name="Martins Dos Santos V.A."/>
            <person name="Pieper D.H."/>
            <person name="Koebnik R."/>
            <person name="Lechner M."/>
            <person name="Bartels D."/>
            <person name="Buhrmester J."/>
            <person name="Choudhuri J.V."/>
            <person name="Ebensen T."/>
            <person name="Gaigalat L."/>
            <person name="Herrmann S."/>
            <person name="Khachane A.N."/>
            <person name="Larisch C."/>
            <person name="Link S."/>
            <person name="Linke B."/>
            <person name="Meyer F."/>
            <person name="Mormann S."/>
            <person name="Nakunst D."/>
            <person name="Rueckert C."/>
            <person name="Schneiker-Bekel S."/>
            <person name="Schulze K."/>
            <person name="Vorhoelter F.J."/>
            <person name="Yevsa T."/>
            <person name="Engle J.T."/>
            <person name="Goldman W.E."/>
            <person name="Puehler A."/>
            <person name="Goebel U.B."/>
            <person name="Goesmann A."/>
            <person name="Bloecker H."/>
            <person name="Kaiser O."/>
            <person name="Martinez-Arias R."/>
        </authorList>
    </citation>
    <scope>NUCLEOTIDE SEQUENCE [LARGE SCALE GENOMIC DNA]</scope>
    <source>
        <strain evidence="3">ATCC BAA-461 / DSM 12804 / CCUG 43448 / CIP 107267 / Se-1111R</strain>
    </source>
</reference>
<dbReference type="Pfam" id="PF03746">
    <property type="entry name" value="LamB_YcsF"/>
    <property type="match status" value="1"/>
</dbReference>
<evidence type="ECO:0000256" key="1">
    <source>
        <dbReference type="HAMAP-Rule" id="MF_00691"/>
    </source>
</evidence>
<dbReference type="STRING" id="94624.Bpet0474"/>
<dbReference type="HAMAP" id="MF_00691">
    <property type="entry name" value="PxpA"/>
    <property type="match status" value="1"/>
</dbReference>
<gene>
    <name evidence="1" type="primary">pxpA</name>
    <name evidence="2" type="ordered locus">Bpet0474</name>
</gene>
<name>A9I0Z0_BORPD</name>
<dbReference type="EMBL" id="AM902716">
    <property type="protein sequence ID" value="CAP40806.1"/>
    <property type="molecule type" value="Genomic_DNA"/>
</dbReference>
<comment type="subunit">
    <text evidence="1">Forms a complex composed of PxpA, PxpB and PxpC.</text>
</comment>
<dbReference type="CDD" id="cd10787">
    <property type="entry name" value="LamB_YcsF_like"/>
    <property type="match status" value="1"/>
</dbReference>
<dbReference type="PANTHER" id="PTHR30292">
    <property type="entry name" value="UNCHARACTERIZED PROTEIN YBGL-RELATED"/>
    <property type="match status" value="1"/>
</dbReference>
<dbReference type="SUPFAM" id="SSF88713">
    <property type="entry name" value="Glycoside hydrolase/deacetylase"/>
    <property type="match status" value="1"/>
</dbReference>
<dbReference type="InterPro" id="IPR011330">
    <property type="entry name" value="Glyco_hydro/deAcase_b/a-brl"/>
</dbReference>
<accession>A9I0Z0</accession>
<proteinExistence type="inferred from homology"/>
<sequence>MRSPNCRTRWPRCARCSTLEDIRMSSAIDLNCDMGESYGAWHMGNDEAVLEFVSSANVACGFHGGDPSTMRKTVAAARSRNVAVGAHPSLPDLVGFGRRAMQITPQEAYDMVVYQVGALAAVAASQGVRLHHVKPHGALYNMAAKDAALAQAICRAVRDVDASLVLYGLAGSHLVSEAEQLGLTAAHEVFADRSYQDDGSLTPRSQPGAMIEDVDTSLAQVLRMVQEGVVRAASGRDVPVRADTLCIHGDQPNARVFAQALRAALAKAGIAVRTVPQA</sequence>
<dbReference type="Proteomes" id="UP000001225">
    <property type="component" value="Chromosome"/>
</dbReference>
<dbReference type="PANTHER" id="PTHR30292:SF0">
    <property type="entry name" value="5-OXOPROLINASE SUBUNIT A"/>
    <property type="match status" value="1"/>
</dbReference>
<dbReference type="GO" id="GO:0005975">
    <property type="term" value="P:carbohydrate metabolic process"/>
    <property type="evidence" value="ECO:0007669"/>
    <property type="project" value="InterPro"/>
</dbReference>
<keyword evidence="1" id="KW-0547">Nucleotide-binding</keyword>
<dbReference type="EC" id="3.5.2.9" evidence="1"/>
<dbReference type="eggNOG" id="COG1540">
    <property type="taxonomic scope" value="Bacteria"/>
</dbReference>
<dbReference type="NCBIfam" id="NF003816">
    <property type="entry name" value="PRK05406.1-5"/>
    <property type="match status" value="1"/>
</dbReference>
<dbReference type="Gene3D" id="3.20.20.370">
    <property type="entry name" value="Glycoside hydrolase/deacetylase"/>
    <property type="match status" value="1"/>
</dbReference>